<keyword evidence="1" id="KW-0472">Membrane</keyword>
<name>A0A378I602_9GAMM</name>
<evidence type="ECO:0000313" key="3">
    <source>
        <dbReference type="Proteomes" id="UP000254968"/>
    </source>
</evidence>
<protein>
    <recommendedName>
        <fullName evidence="4">DUF4381 domain-containing protein</fullName>
    </recommendedName>
</protein>
<organism evidence="2 3">
    <name type="scientific">Legionella beliardensis</name>
    <dbReference type="NCBI Taxonomy" id="91822"/>
    <lineage>
        <taxon>Bacteria</taxon>
        <taxon>Pseudomonadati</taxon>
        <taxon>Pseudomonadota</taxon>
        <taxon>Gammaproteobacteria</taxon>
        <taxon>Legionellales</taxon>
        <taxon>Legionellaceae</taxon>
        <taxon>Legionella</taxon>
    </lineage>
</organism>
<dbReference type="Pfam" id="PF14316">
    <property type="entry name" value="DUF4381"/>
    <property type="match status" value="1"/>
</dbReference>
<dbReference type="InterPro" id="IPR025489">
    <property type="entry name" value="DUF4381"/>
</dbReference>
<dbReference type="RefSeq" id="WP_115303887.1">
    <property type="nucleotide sequence ID" value="NZ_CAAAHO010000005.1"/>
</dbReference>
<proteinExistence type="predicted"/>
<evidence type="ECO:0000313" key="2">
    <source>
        <dbReference type="EMBL" id="STX30165.1"/>
    </source>
</evidence>
<gene>
    <name evidence="2" type="ORF">NCTC13315_02730</name>
</gene>
<keyword evidence="1" id="KW-1133">Transmembrane helix</keyword>
<keyword evidence="3" id="KW-1185">Reference proteome</keyword>
<dbReference type="EMBL" id="UGNV01000001">
    <property type="protein sequence ID" value="STX30165.1"/>
    <property type="molecule type" value="Genomic_DNA"/>
</dbReference>
<sequence>MVDSQHLAKLHDIHLPAPIGWWPLAPGWYILIGVILLITGIIITLVYRHYVHGLAKRQACKMLADYEHEYDSEGNTAVTCAKISELLRRVALVYFPRQDVASLQGDDWISFLNKTSKGINFKAVRHCLLELPYQNQVQSMNLKPLFTRAHAWIKQRGIPCSN</sequence>
<accession>A0A378I602</accession>
<evidence type="ECO:0008006" key="4">
    <source>
        <dbReference type="Google" id="ProtNLM"/>
    </source>
</evidence>
<dbReference type="OrthoDB" id="283083at2"/>
<dbReference type="AlphaFoldDB" id="A0A378I602"/>
<feature type="transmembrane region" description="Helical" evidence="1">
    <location>
        <begin position="28"/>
        <end position="47"/>
    </location>
</feature>
<reference evidence="2 3" key="1">
    <citation type="submission" date="2018-06" db="EMBL/GenBank/DDBJ databases">
        <authorList>
            <consortium name="Pathogen Informatics"/>
            <person name="Doyle S."/>
        </authorList>
    </citation>
    <scope>NUCLEOTIDE SEQUENCE [LARGE SCALE GENOMIC DNA]</scope>
    <source>
        <strain evidence="2 3">NCTC13315</strain>
    </source>
</reference>
<keyword evidence="1" id="KW-0812">Transmembrane</keyword>
<evidence type="ECO:0000256" key="1">
    <source>
        <dbReference type="SAM" id="Phobius"/>
    </source>
</evidence>
<dbReference type="Proteomes" id="UP000254968">
    <property type="component" value="Unassembled WGS sequence"/>
</dbReference>